<reference evidence="1" key="1">
    <citation type="submission" date="2022-03" db="EMBL/GenBank/DDBJ databases">
        <title>De novo assembled genomes of Belliella spp. (Cyclobacteriaceae) strains.</title>
        <authorList>
            <person name="Szabo A."/>
            <person name="Korponai K."/>
            <person name="Felfoldi T."/>
        </authorList>
    </citation>
    <scope>NUCLEOTIDE SEQUENCE</scope>
    <source>
        <strain evidence="1">DSM 111903</strain>
    </source>
</reference>
<keyword evidence="2" id="KW-1185">Reference proteome</keyword>
<dbReference type="PANTHER" id="PTHR35810:SF1">
    <property type="entry name" value="CYTOPLASMIC PROTEIN"/>
    <property type="match status" value="1"/>
</dbReference>
<comment type="caution">
    <text evidence="1">The sequence shown here is derived from an EMBL/GenBank/DDBJ whole genome shotgun (WGS) entry which is preliminary data.</text>
</comment>
<dbReference type="PANTHER" id="PTHR35810">
    <property type="entry name" value="CYTOPLASMIC PROTEIN-RELATED"/>
    <property type="match status" value="1"/>
</dbReference>
<protein>
    <submittedName>
        <fullName evidence="1">Virulence RhuM family protein</fullName>
    </submittedName>
</protein>
<dbReference type="InterPro" id="IPR011204">
    <property type="entry name" value="Virulence_RhuM-like"/>
</dbReference>
<sequence>MSKKENKKSESKEIIRSSSAEYLTFIAATGEGGVEAIYADENIWLSQKMMGTLYNVNVRTINEHLQKIFKDNELQNNTVIRKFRITASDGKNYNTQHYSLSAIIAVGYKVNSERAVQFRKWSTQIIQEFTIKGFAMDDERLKNDGTILGKKYFEEQLQRIREIRLSERKFYQKITDIYATAIDYDLSAQATKRFFANVQNKLHWAIHGQTAAEVIINRADHQKENMGLTNWQDAPKGKIQKFDVSVAKNYLSENEMQQLQRLVSAYLDIAEDMANRQIPMTMEDWESRLNKFIEATDREILQNAGKVTAEIAKAHAESEFEKYRIIQDRLFESDFDKIIKNQLPPKKD</sequence>
<dbReference type="PIRSF" id="PIRSF015268">
    <property type="entry name" value="Virulence_RhuM"/>
    <property type="match status" value="1"/>
</dbReference>
<name>A0ABS9V9H1_9BACT</name>
<evidence type="ECO:0000313" key="1">
    <source>
        <dbReference type="EMBL" id="MCH7413072.1"/>
    </source>
</evidence>
<dbReference type="Proteomes" id="UP001165430">
    <property type="component" value="Unassembled WGS sequence"/>
</dbReference>
<gene>
    <name evidence="1" type="ORF">MM213_06235</name>
</gene>
<dbReference type="Pfam" id="PF13310">
    <property type="entry name" value="Virulence_RhuM"/>
    <property type="match status" value="1"/>
</dbReference>
<proteinExistence type="predicted"/>
<dbReference type="EMBL" id="JAKZGO010000004">
    <property type="protein sequence ID" value="MCH7413072.1"/>
    <property type="molecule type" value="Genomic_DNA"/>
</dbReference>
<dbReference type="RefSeq" id="WP_241410623.1">
    <property type="nucleotide sequence ID" value="NZ_JAKZGO010000004.1"/>
</dbReference>
<accession>A0ABS9V9H1</accession>
<evidence type="ECO:0000313" key="2">
    <source>
        <dbReference type="Proteomes" id="UP001165430"/>
    </source>
</evidence>
<organism evidence="1 2">
    <name type="scientific">Belliella alkalica</name>
    <dbReference type="NCBI Taxonomy" id="1730871"/>
    <lineage>
        <taxon>Bacteria</taxon>
        <taxon>Pseudomonadati</taxon>
        <taxon>Bacteroidota</taxon>
        <taxon>Cytophagia</taxon>
        <taxon>Cytophagales</taxon>
        <taxon>Cyclobacteriaceae</taxon>
        <taxon>Belliella</taxon>
    </lineage>
</organism>